<protein>
    <recommendedName>
        <fullName evidence="7">Extracellular membrane protein CFEM domain-containing protein</fullName>
    </recommendedName>
</protein>
<dbReference type="EMBL" id="CP144530">
    <property type="protein sequence ID" value="WWC57916.1"/>
    <property type="molecule type" value="Genomic_DNA"/>
</dbReference>
<keyword evidence="2" id="KW-1133">Transmembrane helix</keyword>
<dbReference type="RefSeq" id="XP_018266476.1">
    <property type="nucleotide sequence ID" value="XM_018403822.1"/>
</dbReference>
<dbReference type="VEuPathDB" id="FungiDB:I303_00451"/>
<accession>A0A1A6AF08</accession>
<feature type="region of interest" description="Disordered" evidence="1">
    <location>
        <begin position="145"/>
        <end position="204"/>
    </location>
</feature>
<keyword evidence="3" id="KW-0732">Signal</keyword>
<feature type="compositionally biased region" description="Polar residues" evidence="1">
    <location>
        <begin position="155"/>
        <end position="171"/>
    </location>
</feature>
<proteinExistence type="predicted"/>
<dbReference type="GeneID" id="28964150"/>
<evidence type="ECO:0008006" key="7">
    <source>
        <dbReference type="Google" id="ProtNLM"/>
    </source>
</evidence>
<keyword evidence="2" id="KW-0472">Membrane</keyword>
<evidence type="ECO:0000313" key="4">
    <source>
        <dbReference type="EMBL" id="OBR88634.1"/>
    </source>
</evidence>
<reference evidence="4" key="1">
    <citation type="submission" date="2013-07" db="EMBL/GenBank/DDBJ databases">
        <title>The Genome Sequence of Cryptococcus dejecticola CBS10117.</title>
        <authorList>
            <consortium name="The Broad Institute Genome Sequencing Platform"/>
            <person name="Cuomo C."/>
            <person name="Litvintseva A."/>
            <person name="Chen Y."/>
            <person name="Heitman J."/>
            <person name="Sun S."/>
            <person name="Springer D."/>
            <person name="Dromer F."/>
            <person name="Young S.K."/>
            <person name="Zeng Q."/>
            <person name="Gargeya S."/>
            <person name="Fitzgerald M."/>
            <person name="Abouelleil A."/>
            <person name="Alvarado L."/>
            <person name="Berlin A.M."/>
            <person name="Chapman S.B."/>
            <person name="Dewar J."/>
            <person name="Goldberg J."/>
            <person name="Griggs A."/>
            <person name="Gujja S."/>
            <person name="Hansen M."/>
            <person name="Howarth C."/>
            <person name="Imamovic A."/>
            <person name="Larimer J."/>
            <person name="McCowan C."/>
            <person name="Murphy C."/>
            <person name="Pearson M."/>
            <person name="Priest M."/>
            <person name="Roberts A."/>
            <person name="Saif S."/>
            <person name="Shea T."/>
            <person name="Sykes S."/>
            <person name="Wortman J."/>
            <person name="Nusbaum C."/>
            <person name="Birren B."/>
        </authorList>
    </citation>
    <scope>NUCLEOTIDE SEQUENCE [LARGE SCALE GENOMIC DNA]</scope>
    <source>
        <strain evidence="4">CBS 10117</strain>
    </source>
</reference>
<keyword evidence="2" id="KW-0812">Transmembrane</keyword>
<dbReference type="EMBL" id="KI894027">
    <property type="protein sequence ID" value="OBR88634.1"/>
    <property type="molecule type" value="Genomic_DNA"/>
</dbReference>
<evidence type="ECO:0000313" key="6">
    <source>
        <dbReference type="Proteomes" id="UP000078595"/>
    </source>
</evidence>
<evidence type="ECO:0000256" key="2">
    <source>
        <dbReference type="SAM" id="Phobius"/>
    </source>
</evidence>
<feature type="compositionally biased region" description="Low complexity" evidence="1">
    <location>
        <begin position="172"/>
        <end position="204"/>
    </location>
</feature>
<evidence type="ECO:0000313" key="5">
    <source>
        <dbReference type="EMBL" id="WWC57916.1"/>
    </source>
</evidence>
<keyword evidence="6" id="KW-1185">Reference proteome</keyword>
<name>A0A1A6AF08_9TREE</name>
<reference evidence="5" key="3">
    <citation type="submission" date="2024-02" db="EMBL/GenBank/DDBJ databases">
        <title>Comparative genomics of Cryptococcus and Kwoniella reveals pathogenesis evolution and contrasting modes of karyotype evolution via chromosome fusion or intercentromeric recombination.</title>
        <authorList>
            <person name="Coelho M.A."/>
            <person name="David-Palma M."/>
            <person name="Shea T."/>
            <person name="Bowers K."/>
            <person name="McGinley-Smith S."/>
            <person name="Mohammad A.W."/>
            <person name="Gnirke A."/>
            <person name="Yurkov A.M."/>
            <person name="Nowrousian M."/>
            <person name="Sun S."/>
            <person name="Cuomo C.A."/>
            <person name="Heitman J."/>
        </authorList>
    </citation>
    <scope>NUCLEOTIDE SEQUENCE</scope>
    <source>
        <strain evidence="5">CBS 10117</strain>
    </source>
</reference>
<feature type="chain" id="PRO_5008342369" description="Extracellular membrane protein CFEM domain-containing protein" evidence="3">
    <location>
        <begin position="18"/>
        <end position="229"/>
    </location>
</feature>
<evidence type="ECO:0000256" key="1">
    <source>
        <dbReference type="SAM" id="MobiDB-lite"/>
    </source>
</evidence>
<organism evidence="4">
    <name type="scientific">Kwoniella dejecticola CBS 10117</name>
    <dbReference type="NCBI Taxonomy" id="1296121"/>
    <lineage>
        <taxon>Eukaryota</taxon>
        <taxon>Fungi</taxon>
        <taxon>Dikarya</taxon>
        <taxon>Basidiomycota</taxon>
        <taxon>Agaricomycotina</taxon>
        <taxon>Tremellomycetes</taxon>
        <taxon>Tremellales</taxon>
        <taxon>Cryptococcaceae</taxon>
        <taxon>Kwoniella</taxon>
    </lineage>
</organism>
<dbReference type="KEGG" id="kdj:28964150"/>
<evidence type="ECO:0000256" key="3">
    <source>
        <dbReference type="SAM" id="SignalP"/>
    </source>
</evidence>
<feature type="transmembrane region" description="Helical" evidence="2">
    <location>
        <begin position="208"/>
        <end position="228"/>
    </location>
</feature>
<dbReference type="Proteomes" id="UP000078595">
    <property type="component" value="Chromosome 1"/>
</dbReference>
<feature type="signal peptide" evidence="3">
    <location>
        <begin position="1"/>
        <end position="17"/>
    </location>
</feature>
<reference evidence="5" key="2">
    <citation type="submission" date="2013-07" db="EMBL/GenBank/DDBJ databases">
        <authorList>
            <consortium name="The Broad Institute Genome Sequencing Platform"/>
            <person name="Cuomo C."/>
            <person name="Litvintseva A."/>
            <person name="Chen Y."/>
            <person name="Heitman J."/>
            <person name="Sun S."/>
            <person name="Springer D."/>
            <person name="Dromer F."/>
            <person name="Young S.K."/>
            <person name="Zeng Q."/>
            <person name="Gargeya S."/>
            <person name="Fitzgerald M."/>
            <person name="Abouelleil A."/>
            <person name="Alvarado L."/>
            <person name="Berlin A.M."/>
            <person name="Chapman S.B."/>
            <person name="Dewar J."/>
            <person name="Goldberg J."/>
            <person name="Griggs A."/>
            <person name="Gujja S."/>
            <person name="Hansen M."/>
            <person name="Howarth C."/>
            <person name="Imamovic A."/>
            <person name="Larimer J."/>
            <person name="McCowan C."/>
            <person name="Murphy C."/>
            <person name="Pearson M."/>
            <person name="Priest M."/>
            <person name="Roberts A."/>
            <person name="Saif S."/>
            <person name="Shea T."/>
            <person name="Sykes S."/>
            <person name="Wortman J."/>
            <person name="Nusbaum C."/>
            <person name="Birren B."/>
        </authorList>
    </citation>
    <scope>NUCLEOTIDE SEQUENCE</scope>
    <source>
        <strain evidence="5">CBS 10117</strain>
    </source>
</reference>
<sequence length="229" mass="23003">MKSSALAAILAAVGVSALIPAHRLQPRQSSNSTSPSSATDEIPAACTAKCRNTVQYAELCGDGGEVASCEEACKQPVFNEYMECLQCITTNTPEWDSSYDGFIQIAVDQLKQECASAGHTLTGQYSYVQHPSAILAIPNFTSTPTGNVTLPEPTTRGNGNVTLGSATTIPLTSTNSASGGSSQVSGATSAASAPAASGSGNDSSATPVTGVVGGLVALVSVGVGMLVLA</sequence>
<gene>
    <name evidence="4" type="ORF">I303_00451</name>
    <name evidence="5" type="ORF">I303_100451</name>
</gene>
<dbReference type="AlphaFoldDB" id="A0A1A6AF08"/>